<evidence type="ECO:0000256" key="7">
    <source>
        <dbReference type="ARBA" id="ARBA00023065"/>
    </source>
</evidence>
<dbReference type="GO" id="GO:0005886">
    <property type="term" value="C:plasma membrane"/>
    <property type="evidence" value="ECO:0007669"/>
    <property type="project" value="UniProtKB-SubCell"/>
</dbReference>
<evidence type="ECO:0000259" key="12">
    <source>
        <dbReference type="Pfam" id="PF00662"/>
    </source>
</evidence>
<evidence type="ECO:0000259" key="13">
    <source>
        <dbReference type="Pfam" id="PF04039"/>
    </source>
</evidence>
<dbReference type="InterPro" id="IPR007182">
    <property type="entry name" value="MnhB"/>
</dbReference>
<feature type="transmembrane region" description="Helical" evidence="10">
    <location>
        <begin position="734"/>
        <end position="753"/>
    </location>
</feature>
<gene>
    <name evidence="16" type="ORF">C1I93_25625</name>
</gene>
<name>A0A2W2C7P0_9ACTN</name>
<keyword evidence="6 10" id="KW-1133">Transmembrane helix</keyword>
<feature type="domain" description="Na+/H+ antiporter MnhB subunit-related protein" evidence="13">
    <location>
        <begin position="790"/>
        <end position="913"/>
    </location>
</feature>
<dbReference type="Pfam" id="PF20501">
    <property type="entry name" value="MbhE"/>
    <property type="match status" value="1"/>
</dbReference>
<dbReference type="InterPro" id="IPR001516">
    <property type="entry name" value="Proton_antipo_N"/>
</dbReference>
<feature type="transmembrane region" description="Helical" evidence="10">
    <location>
        <begin position="402"/>
        <end position="424"/>
    </location>
</feature>
<keyword evidence="7" id="KW-0406">Ion transport</keyword>
<feature type="transmembrane region" description="Helical" evidence="10">
    <location>
        <begin position="678"/>
        <end position="696"/>
    </location>
</feature>
<keyword evidence="4" id="KW-1003">Cell membrane</keyword>
<feature type="transmembrane region" description="Helical" evidence="10">
    <location>
        <begin position="74"/>
        <end position="93"/>
    </location>
</feature>
<keyword evidence="17" id="KW-1185">Reference proteome</keyword>
<organism evidence="16 17">
    <name type="scientific">Micromonospora endophytica</name>
    <dbReference type="NCBI Taxonomy" id="515350"/>
    <lineage>
        <taxon>Bacteria</taxon>
        <taxon>Bacillati</taxon>
        <taxon>Actinomycetota</taxon>
        <taxon>Actinomycetes</taxon>
        <taxon>Micromonosporales</taxon>
        <taxon>Micromonosporaceae</taxon>
        <taxon>Micromonospora</taxon>
    </lineage>
</organism>
<evidence type="ECO:0000256" key="6">
    <source>
        <dbReference type="ARBA" id="ARBA00022989"/>
    </source>
</evidence>
<evidence type="ECO:0000313" key="17">
    <source>
        <dbReference type="Proteomes" id="UP000248627"/>
    </source>
</evidence>
<evidence type="ECO:0000256" key="5">
    <source>
        <dbReference type="ARBA" id="ARBA00022692"/>
    </source>
</evidence>
<dbReference type="NCBIfam" id="NF009284">
    <property type="entry name" value="PRK12644.1"/>
    <property type="match status" value="1"/>
</dbReference>
<evidence type="ECO:0000259" key="11">
    <source>
        <dbReference type="Pfam" id="PF00361"/>
    </source>
</evidence>
<feature type="domain" description="MrpA C-terminal/MbhE" evidence="15">
    <location>
        <begin position="674"/>
        <end position="755"/>
    </location>
</feature>
<keyword evidence="3" id="KW-0050">Antiport</keyword>
<evidence type="ECO:0000256" key="3">
    <source>
        <dbReference type="ARBA" id="ARBA00022449"/>
    </source>
</evidence>
<dbReference type="PANTHER" id="PTHR43373">
    <property type="entry name" value="NA(+)/H(+) ANTIPORTER SUBUNIT"/>
    <property type="match status" value="1"/>
</dbReference>
<dbReference type="EMBL" id="POTX01000252">
    <property type="protein sequence ID" value="PZF87908.1"/>
    <property type="molecule type" value="Genomic_DNA"/>
</dbReference>
<comment type="caution">
    <text evidence="16">The sequence shown here is derived from an EMBL/GenBank/DDBJ whole genome shotgun (WGS) entry which is preliminary data.</text>
</comment>
<dbReference type="InterPro" id="IPR025383">
    <property type="entry name" value="MrpA_C/MbhD"/>
</dbReference>
<keyword evidence="8 10" id="KW-0472">Membrane</keyword>
<feature type="transmembrane region" description="Helical" evidence="10">
    <location>
        <begin position="639"/>
        <end position="658"/>
    </location>
</feature>
<dbReference type="RefSeq" id="WP_111245853.1">
    <property type="nucleotide sequence ID" value="NZ_POTX01000252.1"/>
</dbReference>
<accession>A0A2W2C7P0</accession>
<feature type="transmembrane region" description="Helical" evidence="10">
    <location>
        <begin position="614"/>
        <end position="633"/>
    </location>
</feature>
<evidence type="ECO:0000256" key="9">
    <source>
        <dbReference type="RuleBase" id="RU000320"/>
    </source>
</evidence>
<dbReference type="Pfam" id="PF00662">
    <property type="entry name" value="Proton_antipo_N"/>
    <property type="match status" value="1"/>
</dbReference>
<reference evidence="16 17" key="1">
    <citation type="submission" date="2018-01" db="EMBL/GenBank/DDBJ databases">
        <title>Draft genome sequence of Jishengella endophytica.</title>
        <authorList>
            <person name="Sahin N."/>
            <person name="Ay H."/>
            <person name="Saygin H."/>
        </authorList>
    </citation>
    <scope>NUCLEOTIDE SEQUENCE [LARGE SCALE GENOMIC DNA]</scope>
    <source>
        <strain evidence="16 17">DSM 45430</strain>
    </source>
</reference>
<evidence type="ECO:0000259" key="15">
    <source>
        <dbReference type="Pfam" id="PF20501"/>
    </source>
</evidence>
<feature type="transmembrane region" description="Helical" evidence="10">
    <location>
        <begin position="486"/>
        <end position="514"/>
    </location>
</feature>
<evidence type="ECO:0000256" key="1">
    <source>
        <dbReference type="ARBA" id="ARBA00004651"/>
    </source>
</evidence>
<keyword evidence="5 9" id="KW-0812">Transmembrane</keyword>
<evidence type="ECO:0000313" key="16">
    <source>
        <dbReference type="EMBL" id="PZF87908.1"/>
    </source>
</evidence>
<proteinExistence type="predicted"/>
<comment type="subcellular location">
    <subcellularLocation>
        <location evidence="1">Cell membrane</location>
        <topology evidence="1">Multi-pass membrane protein</topology>
    </subcellularLocation>
    <subcellularLocation>
        <location evidence="9">Membrane</location>
        <topology evidence="9">Multi-pass membrane protein</topology>
    </subcellularLocation>
</comment>
<feature type="transmembrane region" description="Helical" evidence="10">
    <location>
        <begin position="590"/>
        <end position="607"/>
    </location>
</feature>
<feature type="transmembrane region" description="Helical" evidence="10">
    <location>
        <begin position="793"/>
        <end position="811"/>
    </location>
</feature>
<dbReference type="GO" id="GO:0015297">
    <property type="term" value="F:antiporter activity"/>
    <property type="evidence" value="ECO:0007669"/>
    <property type="project" value="UniProtKB-KW"/>
</dbReference>
<dbReference type="GO" id="GO:0006811">
    <property type="term" value="P:monoatomic ion transport"/>
    <property type="evidence" value="ECO:0007669"/>
    <property type="project" value="UniProtKB-KW"/>
</dbReference>
<sequence>MLALVAVHALTAVIAPALVRLWGRHALYVVALAPGATLVWALTHTGGVRSGEPVVETVPWVPQLGLELAFRMGTLSWLLVVLVGGVGALVLAYSARYFRSDDPGLGRFAAVFVAFAGAMLGLVVSDDLLLLYVFWELTTVFSYLLIGYDPAKRASRRSAMQALLVTTLGGLAMLAGFIMLGQHAGSYRWSEVAENLPGGGYLAVAALLILLGALSKSAIFPFSFWLPGAMAAPTPVSAYLHAAAMVKAGVFLVALMGPAFAGTAPWRPVLLATGLLTMFLGGWTALRQVDLKLLLAYGTVSQLGLLMVILGAGTRDTALAGVAMVLAHALFKATLFLTVGVIDHATGTRDLRELSGVGRATPALAVVAGLAAASMAGLPPMAGFVAKEAAVEALLHGTAVDLAVLAGVIGGSVLTVAYTLRFLWGAFADKPDTPAIEVKPVSWPFLAPAAVLAVAGAAAGVLAPAVDRLLAPYADLYPTGSDPGYHLALWHGLTPALGLSVLAVSGGVGLFLLMRRERVRVTLRLPFDGAAVYSKVIAGVDRLAVELTGATQRGSLPFYLGVILVVLVVLPGGVLLAGSPWPQRFHLWDSPLQVLAAAVVVVAAVMAARALRRLTAMILVGVAGYGIALLFVLHGAPDLALTQFLVETVTIVMFVLVLRRLPEKFSERPIRSTRRGRVAIGVAVGAVTAGMAYVATGARQAVPISVDFPDEAVSYGGGKNVVNVTLVDIRAWDTMGEIAVLVVAATGVASLIFRHARDLDRRGDIPGGGRAESRPRWLTTGATARAQSVILQVVTRLLFHAIMLFSIYLLFSGHNAPGGGFAAGLVAGLALAVRYLAGGRTELNGAAPVDAGVVLGAGLFVAVGTGVAAMLLGGEFLQTATLDFYLPVLGKIHFVTSVFFDVGVFLIVVGLVLDILRSLGAEMDRQQETEDVEVREKELV</sequence>
<dbReference type="Pfam" id="PF04039">
    <property type="entry name" value="MnhB"/>
    <property type="match status" value="1"/>
</dbReference>
<feature type="transmembrane region" description="Helical" evidence="10">
    <location>
        <begin position="105"/>
        <end position="123"/>
    </location>
</feature>
<feature type="transmembrane region" description="Helical" evidence="10">
    <location>
        <begin position="238"/>
        <end position="260"/>
    </location>
</feature>
<evidence type="ECO:0000256" key="10">
    <source>
        <dbReference type="SAM" id="Phobius"/>
    </source>
</evidence>
<dbReference type="InterPro" id="IPR001750">
    <property type="entry name" value="ND/Mrp_TM"/>
</dbReference>
<dbReference type="InterPro" id="IPR046806">
    <property type="entry name" value="MrpA_C/MbhE"/>
</dbReference>
<dbReference type="AlphaFoldDB" id="A0A2W2C7P0"/>
<feature type="transmembrane region" description="Helical" evidence="10">
    <location>
        <begin position="849"/>
        <end position="872"/>
    </location>
</feature>
<feature type="transmembrane region" description="Helical" evidence="10">
    <location>
        <begin position="129"/>
        <end position="148"/>
    </location>
</feature>
<keyword evidence="2" id="KW-0813">Transport</keyword>
<evidence type="ECO:0000256" key="2">
    <source>
        <dbReference type="ARBA" id="ARBA00022448"/>
    </source>
</evidence>
<dbReference type="PANTHER" id="PTHR43373:SF1">
    <property type="entry name" value="NA(+)_H(+) ANTIPORTER SUBUNIT A"/>
    <property type="match status" value="1"/>
</dbReference>
<feature type="transmembrane region" description="Helical" evidence="10">
    <location>
        <begin position="293"/>
        <end position="312"/>
    </location>
</feature>
<evidence type="ECO:0000256" key="4">
    <source>
        <dbReference type="ARBA" id="ARBA00022475"/>
    </source>
</evidence>
<feature type="transmembrane region" description="Helical" evidence="10">
    <location>
        <begin position="160"/>
        <end position="180"/>
    </location>
</feature>
<feature type="transmembrane region" description="Helical" evidence="10">
    <location>
        <begin position="817"/>
        <end position="837"/>
    </location>
</feature>
<feature type="transmembrane region" description="Helical" evidence="10">
    <location>
        <begin position="558"/>
        <end position="578"/>
    </location>
</feature>
<protein>
    <submittedName>
        <fullName evidence="16">Na+/H+ antiporter subunit A</fullName>
    </submittedName>
</protein>
<feature type="transmembrane region" description="Helical" evidence="10">
    <location>
        <begin position="363"/>
        <end position="382"/>
    </location>
</feature>
<feature type="transmembrane region" description="Helical" evidence="10">
    <location>
        <begin position="318"/>
        <end position="342"/>
    </location>
</feature>
<feature type="transmembrane region" description="Helical" evidence="10">
    <location>
        <begin position="445"/>
        <end position="466"/>
    </location>
</feature>
<feature type="domain" description="MrpA C-terminal/MbhD" evidence="14">
    <location>
        <begin position="599"/>
        <end position="663"/>
    </location>
</feature>
<dbReference type="PRINTS" id="PR01434">
    <property type="entry name" value="NADHDHGNASE5"/>
</dbReference>
<feature type="domain" description="NADH:quinone oxidoreductase/Mrp antiporter transmembrane" evidence="11">
    <location>
        <begin position="125"/>
        <end position="409"/>
    </location>
</feature>
<dbReference type="Pfam" id="PF00361">
    <property type="entry name" value="Proton_antipo_M"/>
    <property type="match status" value="1"/>
</dbReference>
<dbReference type="Proteomes" id="UP000248627">
    <property type="component" value="Unassembled WGS sequence"/>
</dbReference>
<evidence type="ECO:0000259" key="14">
    <source>
        <dbReference type="Pfam" id="PF13244"/>
    </source>
</evidence>
<dbReference type="OrthoDB" id="9811798at2"/>
<feature type="transmembrane region" description="Helical" evidence="10">
    <location>
        <begin position="266"/>
        <end position="286"/>
    </location>
</feature>
<dbReference type="InterPro" id="IPR050616">
    <property type="entry name" value="CPA3_Na-H_Antiporter_A"/>
</dbReference>
<dbReference type="Pfam" id="PF13244">
    <property type="entry name" value="MbhD"/>
    <property type="match status" value="1"/>
</dbReference>
<feature type="transmembrane region" description="Helical" evidence="10">
    <location>
        <begin position="892"/>
        <end position="916"/>
    </location>
</feature>
<feature type="domain" description="NADH-Ubiquinone oxidoreductase (complex I) chain 5 N-terminal" evidence="12">
    <location>
        <begin position="63"/>
        <end position="108"/>
    </location>
</feature>
<evidence type="ECO:0000256" key="8">
    <source>
        <dbReference type="ARBA" id="ARBA00023136"/>
    </source>
</evidence>
<feature type="transmembrane region" description="Helical" evidence="10">
    <location>
        <begin position="200"/>
        <end position="226"/>
    </location>
</feature>